<accession>A0ABX0JR40</accession>
<dbReference type="PANTHER" id="PTHR42755">
    <property type="entry name" value="3-DEOXY-MANNO-OCTULOSONATE CYTIDYLYLTRANSFERASE"/>
    <property type="match status" value="1"/>
</dbReference>
<gene>
    <name evidence="10" type="ORF">GOB93_14940</name>
</gene>
<evidence type="ECO:0000259" key="8">
    <source>
        <dbReference type="Pfam" id="PF04028"/>
    </source>
</evidence>
<comment type="function">
    <text evidence="1">Involved in lipopolysaccharide (LPS) biosynthesis. Catalyzes the transfer of 3-deoxy-D-manno-octulosonate (Kdo) residue(s) from CMP-Kdo to lipid IV(A), the tetraacyldisaccharide-1,4'-bisphosphate precursor of lipid A.</text>
</comment>
<organism evidence="10 11">
    <name type="scientific">Acetobacter musti</name>
    <dbReference type="NCBI Taxonomy" id="864732"/>
    <lineage>
        <taxon>Bacteria</taxon>
        <taxon>Pseudomonadati</taxon>
        <taxon>Pseudomonadota</taxon>
        <taxon>Alphaproteobacteria</taxon>
        <taxon>Acetobacterales</taxon>
        <taxon>Acetobacteraceae</taxon>
        <taxon>Acetobacter</taxon>
    </lineage>
</organism>
<evidence type="ECO:0000313" key="10">
    <source>
        <dbReference type="EMBL" id="NHN85928.1"/>
    </source>
</evidence>
<dbReference type="Gene3D" id="3.40.50.11720">
    <property type="entry name" value="3-Deoxy-D-manno-octulosonic-acid transferase, N-terminal domain"/>
    <property type="match status" value="1"/>
</dbReference>
<dbReference type="InterPro" id="IPR038107">
    <property type="entry name" value="Glycos_transf_N_sf"/>
</dbReference>
<feature type="domain" description="3-deoxy-D-manno-octulosonic-acid transferase N-terminal" evidence="9">
    <location>
        <begin position="288"/>
        <end position="469"/>
    </location>
</feature>
<dbReference type="InterPro" id="IPR039901">
    <property type="entry name" value="Kdotransferase"/>
</dbReference>
<dbReference type="InterPro" id="IPR007507">
    <property type="entry name" value="Glycos_transf_N"/>
</dbReference>
<dbReference type="Pfam" id="PF04413">
    <property type="entry name" value="Glycos_transf_N"/>
    <property type="match status" value="1"/>
</dbReference>
<comment type="pathway">
    <text evidence="2">Bacterial outer membrane biogenesis; LPS core biosynthesis.</text>
</comment>
<comment type="catalytic activity">
    <reaction evidence="7">
        <text>lipid IVA (E. coli) + CMP-3-deoxy-beta-D-manno-octulosonate = alpha-Kdo-(2-&gt;6)-lipid IVA (E. coli) + CMP + H(+)</text>
        <dbReference type="Rhea" id="RHEA:28066"/>
        <dbReference type="ChEBI" id="CHEBI:15378"/>
        <dbReference type="ChEBI" id="CHEBI:58603"/>
        <dbReference type="ChEBI" id="CHEBI:60364"/>
        <dbReference type="ChEBI" id="CHEBI:60377"/>
        <dbReference type="ChEBI" id="CHEBI:85987"/>
        <dbReference type="EC" id="2.4.99.12"/>
    </reaction>
</comment>
<comment type="caution">
    <text evidence="10">The sequence shown here is derived from an EMBL/GenBank/DDBJ whole genome shotgun (WGS) entry which is preliminary data.</text>
</comment>
<dbReference type="SUPFAM" id="SSF53383">
    <property type="entry name" value="PLP-dependent transferases"/>
    <property type="match status" value="1"/>
</dbReference>
<evidence type="ECO:0000256" key="3">
    <source>
        <dbReference type="ARBA" id="ARBA00012621"/>
    </source>
</evidence>
<name>A0ABX0JR40_9PROT</name>
<dbReference type="EC" id="2.4.99.12" evidence="3"/>
<evidence type="ECO:0000256" key="2">
    <source>
        <dbReference type="ARBA" id="ARBA00004713"/>
    </source>
</evidence>
<feature type="domain" description="DUF374" evidence="8">
    <location>
        <begin position="79"/>
        <end position="150"/>
    </location>
</feature>
<reference evidence="10 11" key="1">
    <citation type="journal article" date="2020" name="Int. J. Syst. Evol. Microbiol.">
        <title>Novel acetic acid bacteria from cider fermentations: Acetobacter conturbans sp. nov. and Acetobacter fallax sp. nov.</title>
        <authorList>
            <person name="Sombolestani A.S."/>
            <person name="Cleenwerck I."/>
            <person name="Cnockaert M."/>
            <person name="Borremans W."/>
            <person name="Wieme A.D."/>
            <person name="De Vuyst L."/>
            <person name="Vandamme P."/>
        </authorList>
    </citation>
    <scope>NUCLEOTIDE SEQUENCE [LARGE SCALE GENOMIC DNA]</scope>
    <source>
        <strain evidence="10 11">LMG 30640</strain>
    </source>
</reference>
<dbReference type="InterPro" id="IPR007172">
    <property type="entry name" value="DUF374"/>
</dbReference>
<sequence length="688" mass="73929">MTIRDMIRSPVQVVIRGVLRGWLGFSLQTTRWRLEATPEARTLLLNEREGGGKTGLLVAFWHEELALSPALWWWTEPRNPSMRLHVLISRNRDGRLIADVVAPWRIPAIHGSSDSKGKNKGGAAALRRIRAVLREGHVVAVMPDGPKGPRRQVQQGVLALAEQVGAPIIPVGIMCRNIRAGSWDRMVLPLPFGVGKIVCGAPVSIRKGERDEARQRLTAGLNAASEAASAPAGGRGERLFPMPVGDGTAEKGGTACGSFLWAGLATLLAPGLTAMLRVRVRRGKEVRERLRERMGLSRAVRPAGVLVWLHAASVGETVSLLPVVRALLEGRPSLRILMTTGTVTAAHTLMREFPREMVSGRVVHQFVPLDVPRWVRRFLAHWRPACLVLTESELWPNMLSVCGSAGIPAVVVNGRLSPRALAGWRRVPGLARWVMSGLTWVAARSPEDAARFRVLGAAPVFCAGDLKMSALPPVCDPVFLRRAKEAIGGRPVWIAAATHAGEEEAVFAAAKLLRARIPDLLTIVAPRHPDRGQDIARLACRTGLTADIAPRRAAGLWPRTSDAVWVVDTLGELGTLFRLSRVVFMGNSLLPANGPSKGGGHNPFEPARCGCVIATGPATGNFEEAFEALAGSVTVVRTPAELAAWAGEMLGDPVVAEERAAAGMAAATRDTALPRRLADRIGDLVSNG</sequence>
<dbReference type="Pfam" id="PF04028">
    <property type="entry name" value="DUF374"/>
    <property type="match status" value="1"/>
</dbReference>
<evidence type="ECO:0000256" key="4">
    <source>
        <dbReference type="ARBA" id="ARBA00019077"/>
    </source>
</evidence>
<dbReference type="RefSeq" id="WP_173584317.1">
    <property type="nucleotide sequence ID" value="NZ_WOTB01000022.1"/>
</dbReference>
<evidence type="ECO:0000256" key="5">
    <source>
        <dbReference type="ARBA" id="ARBA00022679"/>
    </source>
</evidence>
<dbReference type="Proteomes" id="UP000635278">
    <property type="component" value="Unassembled WGS sequence"/>
</dbReference>
<protein>
    <recommendedName>
        <fullName evidence="4">3-deoxy-D-manno-octulosonic acid transferase</fullName>
        <ecNumber evidence="3">2.4.99.12</ecNumber>
    </recommendedName>
    <alternativeName>
        <fullName evidence="6">Lipid IV(A) 3-deoxy-D-manno-octulosonic acid transferase</fullName>
    </alternativeName>
</protein>
<evidence type="ECO:0000313" key="11">
    <source>
        <dbReference type="Proteomes" id="UP000635278"/>
    </source>
</evidence>
<evidence type="ECO:0000259" key="9">
    <source>
        <dbReference type="Pfam" id="PF04413"/>
    </source>
</evidence>
<evidence type="ECO:0000256" key="6">
    <source>
        <dbReference type="ARBA" id="ARBA00031445"/>
    </source>
</evidence>
<dbReference type="InterPro" id="IPR015424">
    <property type="entry name" value="PyrdxlP-dep_Trfase"/>
</dbReference>
<evidence type="ECO:0000256" key="7">
    <source>
        <dbReference type="ARBA" id="ARBA00049183"/>
    </source>
</evidence>
<evidence type="ECO:0000256" key="1">
    <source>
        <dbReference type="ARBA" id="ARBA00003394"/>
    </source>
</evidence>
<keyword evidence="5" id="KW-0808">Transferase</keyword>
<proteinExistence type="predicted"/>
<dbReference type="SUPFAM" id="SSF53756">
    <property type="entry name" value="UDP-Glycosyltransferase/glycogen phosphorylase"/>
    <property type="match status" value="1"/>
</dbReference>
<keyword evidence="11" id="KW-1185">Reference proteome</keyword>
<dbReference type="EMBL" id="WOTB01000022">
    <property type="protein sequence ID" value="NHN85928.1"/>
    <property type="molecule type" value="Genomic_DNA"/>
</dbReference>
<dbReference type="PANTHER" id="PTHR42755:SF1">
    <property type="entry name" value="3-DEOXY-D-MANNO-OCTULOSONIC ACID TRANSFERASE, MITOCHONDRIAL-RELATED"/>
    <property type="match status" value="1"/>
</dbReference>
<dbReference type="Gene3D" id="3.40.50.2000">
    <property type="entry name" value="Glycogen Phosphorylase B"/>
    <property type="match status" value="1"/>
</dbReference>